<feature type="site" description="Important for catalytic activity" evidence="4">
    <location>
        <position position="140"/>
    </location>
</feature>
<proteinExistence type="inferred from homology"/>
<dbReference type="Gene3D" id="3.40.50.720">
    <property type="entry name" value="NAD(P)-binding Rossmann-like Domain"/>
    <property type="match status" value="1"/>
</dbReference>
<dbReference type="Gene3D" id="1.10.1040.10">
    <property type="entry name" value="N-(1-d-carboxylethyl)-l-norvaline Dehydrogenase, domain 2"/>
    <property type="match status" value="1"/>
</dbReference>
<evidence type="ECO:0000259" key="5">
    <source>
        <dbReference type="Pfam" id="PF00725"/>
    </source>
</evidence>
<dbReference type="RefSeq" id="WP_118708897.1">
    <property type="nucleotide sequence ID" value="NZ_JAAITT010000034.1"/>
</dbReference>
<dbReference type="InterPro" id="IPR036291">
    <property type="entry name" value="NAD(P)-bd_dom_sf"/>
</dbReference>
<dbReference type="PIRSF" id="PIRSF000105">
    <property type="entry name" value="HCDH"/>
    <property type="match status" value="1"/>
</dbReference>
<dbReference type="InterPro" id="IPR022694">
    <property type="entry name" value="3-OHacyl-CoA_DH"/>
</dbReference>
<dbReference type="EMBL" id="JAKNGE010000018">
    <property type="protein sequence ID" value="MCG4746819.1"/>
    <property type="molecule type" value="Genomic_DNA"/>
</dbReference>
<dbReference type="AlphaFoldDB" id="A0AAW5C3M5"/>
<dbReference type="Proteomes" id="UP001299608">
    <property type="component" value="Unassembled WGS sequence"/>
</dbReference>
<dbReference type="GO" id="GO:0070403">
    <property type="term" value="F:NAD+ binding"/>
    <property type="evidence" value="ECO:0007669"/>
    <property type="project" value="InterPro"/>
</dbReference>
<dbReference type="SUPFAM" id="SSF48179">
    <property type="entry name" value="6-phosphogluconate dehydrogenase C-terminal domain-like"/>
    <property type="match status" value="1"/>
</dbReference>
<dbReference type="InterPro" id="IPR013328">
    <property type="entry name" value="6PGD_dom2"/>
</dbReference>
<organism evidence="7 10">
    <name type="scientific">Enterocloster aldenensis</name>
    <dbReference type="NCBI Taxonomy" id="358742"/>
    <lineage>
        <taxon>Bacteria</taxon>
        <taxon>Bacillati</taxon>
        <taxon>Bacillota</taxon>
        <taxon>Clostridia</taxon>
        <taxon>Lachnospirales</taxon>
        <taxon>Lachnospiraceae</taxon>
        <taxon>Enterocloster</taxon>
    </lineage>
</organism>
<sequence length="315" mass="34337">MRDSIVIIGGGLMGSGIAAVSALAGNPTIIVDVDRDKAKGGVTDALKCVRELCSNGLASDRSARQAEGLLEPEADMGAALEKANMVIEAVSENLELKQMVFKQMDELLPREIPITSNTSGLRISDIARYTKYPERTVSTHFWFPGHLIPLVEVVVGEHTDIQVAKQVKERLETWGKSPVLVKKDLPGQLANRIYQAIIREAIQIVSMGLADAEDVDTAIKVGMGLRFPIMGPLEHMDTIGLELTASVQDTVLPGISAARSASPYLAGLIESGRRGYKDGQGFYDWSGKDMEEITEKRNRYLMKAIQLLKTSNETL</sequence>
<evidence type="ECO:0000313" key="10">
    <source>
        <dbReference type="Proteomes" id="UP001299608"/>
    </source>
</evidence>
<evidence type="ECO:0000313" key="9">
    <source>
        <dbReference type="Proteomes" id="UP000669239"/>
    </source>
</evidence>
<dbReference type="Proteomes" id="UP000669239">
    <property type="component" value="Unassembled WGS sequence"/>
</dbReference>
<evidence type="ECO:0000256" key="2">
    <source>
        <dbReference type="ARBA" id="ARBA00009463"/>
    </source>
</evidence>
<reference evidence="7" key="3">
    <citation type="submission" date="2022-01" db="EMBL/GenBank/DDBJ databases">
        <title>Collection of gut derived symbiotic bacterial strains cultured from healthy donors.</title>
        <authorList>
            <person name="Lin H."/>
            <person name="Kohout C."/>
            <person name="Waligurski E."/>
            <person name="Pamer E.G."/>
        </authorList>
    </citation>
    <scope>NUCLEOTIDE SEQUENCE</scope>
    <source>
        <strain evidence="7">DFI.6.55</strain>
    </source>
</reference>
<dbReference type="EMBL" id="JAAITT010000034">
    <property type="protein sequence ID" value="NSJ51081.1"/>
    <property type="molecule type" value="Genomic_DNA"/>
</dbReference>
<dbReference type="SUPFAM" id="SSF51735">
    <property type="entry name" value="NAD(P)-binding Rossmann-fold domains"/>
    <property type="match status" value="1"/>
</dbReference>
<comment type="pathway">
    <text evidence="1">Lipid metabolism; butanoate metabolism.</text>
</comment>
<dbReference type="GO" id="GO:0016616">
    <property type="term" value="F:oxidoreductase activity, acting on the CH-OH group of donors, NAD or NADP as acceptor"/>
    <property type="evidence" value="ECO:0007669"/>
    <property type="project" value="InterPro"/>
</dbReference>
<dbReference type="GO" id="GO:0006631">
    <property type="term" value="P:fatty acid metabolic process"/>
    <property type="evidence" value="ECO:0007669"/>
    <property type="project" value="InterPro"/>
</dbReference>
<dbReference type="Pfam" id="PF02737">
    <property type="entry name" value="3HCDH_N"/>
    <property type="match status" value="1"/>
</dbReference>
<dbReference type="InterPro" id="IPR006108">
    <property type="entry name" value="3HC_DH_C"/>
</dbReference>
<evidence type="ECO:0000256" key="4">
    <source>
        <dbReference type="PIRSR" id="PIRSR000105-1"/>
    </source>
</evidence>
<evidence type="ECO:0000256" key="1">
    <source>
        <dbReference type="ARBA" id="ARBA00005086"/>
    </source>
</evidence>
<reference evidence="8" key="2">
    <citation type="submission" date="2020-02" db="EMBL/GenBank/DDBJ databases">
        <authorList>
            <person name="Littmann E."/>
            <person name="Sorbara M."/>
        </authorList>
    </citation>
    <scope>NUCLEOTIDE SEQUENCE</scope>
    <source>
        <strain evidence="8">MSK.1.17</strain>
    </source>
</reference>
<feature type="domain" description="3-hydroxyacyl-CoA dehydrogenase NAD binding" evidence="6">
    <location>
        <begin position="5"/>
        <end position="183"/>
    </location>
</feature>
<dbReference type="PANTHER" id="PTHR48075">
    <property type="entry name" value="3-HYDROXYACYL-COA DEHYDROGENASE FAMILY PROTEIN"/>
    <property type="match status" value="1"/>
</dbReference>
<dbReference type="InterPro" id="IPR006176">
    <property type="entry name" value="3-OHacyl-CoA_DH_NAD-bd"/>
</dbReference>
<reference evidence="8 9" key="1">
    <citation type="journal article" date="2020" name="Cell Host Microbe">
        <title>Functional and Genomic Variation between Human-Derived Isolates of Lachnospiraceae Reveals Inter- and Intra-Species Diversity.</title>
        <authorList>
            <person name="Sorbara M.T."/>
            <person name="Littmann E.R."/>
            <person name="Fontana E."/>
            <person name="Moody T.U."/>
            <person name="Kohout C.E."/>
            <person name="Gjonbalaj M."/>
            <person name="Eaton V."/>
            <person name="Seok R."/>
            <person name="Leiner I.M."/>
            <person name="Pamer E.G."/>
        </authorList>
    </citation>
    <scope>NUCLEOTIDE SEQUENCE [LARGE SCALE GENOMIC DNA]</scope>
    <source>
        <strain evidence="8 9">MSK.1.17</strain>
    </source>
</reference>
<protein>
    <submittedName>
        <fullName evidence="7">3-hydroxyacyl-CoA dehydrogenase NAD-binding domain-containing protein</fullName>
    </submittedName>
    <submittedName>
        <fullName evidence="8">3-hydroxybutyryl-CoA epimerase</fullName>
    </submittedName>
</protein>
<comment type="similarity">
    <text evidence="2">Belongs to the 3-hydroxyacyl-CoA dehydrogenase family.</text>
</comment>
<dbReference type="InterPro" id="IPR008927">
    <property type="entry name" value="6-PGluconate_DH-like_C_sf"/>
</dbReference>
<keyword evidence="9" id="KW-1185">Reference proteome</keyword>
<dbReference type="PANTHER" id="PTHR48075:SF5">
    <property type="entry name" value="3-HYDROXYBUTYRYL-COA DEHYDROGENASE"/>
    <property type="match status" value="1"/>
</dbReference>
<dbReference type="Pfam" id="PF00725">
    <property type="entry name" value="3HCDH"/>
    <property type="match status" value="1"/>
</dbReference>
<evidence type="ECO:0000256" key="3">
    <source>
        <dbReference type="ARBA" id="ARBA00023002"/>
    </source>
</evidence>
<evidence type="ECO:0000259" key="6">
    <source>
        <dbReference type="Pfam" id="PF02737"/>
    </source>
</evidence>
<gene>
    <name evidence="8" type="ORF">G5B36_20545</name>
    <name evidence="7" type="ORF">L0N08_15455</name>
</gene>
<feature type="domain" description="3-hydroxyacyl-CoA dehydrogenase C-terminal" evidence="5">
    <location>
        <begin position="189"/>
        <end position="285"/>
    </location>
</feature>
<comment type="caution">
    <text evidence="7">The sequence shown here is derived from an EMBL/GenBank/DDBJ whole genome shotgun (WGS) entry which is preliminary data.</text>
</comment>
<evidence type="ECO:0000313" key="8">
    <source>
        <dbReference type="EMBL" id="NSJ51081.1"/>
    </source>
</evidence>
<accession>A0AAW5C3M5</accession>
<keyword evidence="3" id="KW-0560">Oxidoreductase</keyword>
<evidence type="ECO:0000313" key="7">
    <source>
        <dbReference type="EMBL" id="MCG4746819.1"/>
    </source>
</evidence>
<name>A0AAW5C3M5_9FIRM</name>